<keyword evidence="2" id="KW-1185">Reference proteome</keyword>
<proteinExistence type="predicted"/>
<evidence type="ECO:0000313" key="1">
    <source>
        <dbReference type="EMBL" id="KAK2614805.1"/>
    </source>
</evidence>
<accession>A0AAD9W8G1</accession>
<gene>
    <name evidence="1" type="ORF">N8I77_001604</name>
</gene>
<dbReference type="EMBL" id="JAUJFL010000001">
    <property type="protein sequence ID" value="KAK2614805.1"/>
    <property type="molecule type" value="Genomic_DNA"/>
</dbReference>
<organism evidence="1 2">
    <name type="scientific">Phomopsis amygdali</name>
    <name type="common">Fusicoccum amygdali</name>
    <dbReference type="NCBI Taxonomy" id="1214568"/>
    <lineage>
        <taxon>Eukaryota</taxon>
        <taxon>Fungi</taxon>
        <taxon>Dikarya</taxon>
        <taxon>Ascomycota</taxon>
        <taxon>Pezizomycotina</taxon>
        <taxon>Sordariomycetes</taxon>
        <taxon>Sordariomycetidae</taxon>
        <taxon>Diaporthales</taxon>
        <taxon>Diaporthaceae</taxon>
        <taxon>Diaporthe</taxon>
    </lineage>
</organism>
<reference evidence="1" key="1">
    <citation type="submission" date="2023-06" db="EMBL/GenBank/DDBJ databases">
        <authorList>
            <person name="Noh H."/>
        </authorList>
    </citation>
    <scope>NUCLEOTIDE SEQUENCE</scope>
    <source>
        <strain evidence="1">DUCC20226</strain>
    </source>
</reference>
<sequence length="224" mass="24712">MEDPSLPRAAIVICLGLSPVSQDRTMKSLAICSGVLDYLRDVQGRGCIMTVNFSGRRLLQSNSPKIAEQCIREDCEDWCDVLEAASRLVKRNAAECTELEVVLVGTDEVPCRGDSASMCQAFKGNGIRVNSILTESTQPTASPAQGGRQKTERFEIISVADPFADPDEDGMFVRQSSGGWDMTRLARETGGLTLSPNTEGKLALHLLFGEMFRRWGEEYWKSRK</sequence>
<protein>
    <submittedName>
        <fullName evidence="1">Uncharacterized protein</fullName>
    </submittedName>
</protein>
<name>A0AAD9W8G1_PHOAM</name>
<evidence type="ECO:0000313" key="2">
    <source>
        <dbReference type="Proteomes" id="UP001265746"/>
    </source>
</evidence>
<comment type="caution">
    <text evidence="1">The sequence shown here is derived from an EMBL/GenBank/DDBJ whole genome shotgun (WGS) entry which is preliminary data.</text>
</comment>
<dbReference type="Proteomes" id="UP001265746">
    <property type="component" value="Unassembled WGS sequence"/>
</dbReference>
<dbReference type="AlphaFoldDB" id="A0AAD9W8G1"/>